<dbReference type="RefSeq" id="WP_058265213.1">
    <property type="nucleotide sequence ID" value="NZ_FMYN01000002.1"/>
</dbReference>
<keyword evidence="1" id="KW-0812">Transmembrane</keyword>
<dbReference type="Proteomes" id="UP000053797">
    <property type="component" value="Unassembled WGS sequence"/>
</dbReference>
<evidence type="ECO:0000313" key="2">
    <source>
        <dbReference type="EMBL" id="KSU49438.1"/>
    </source>
</evidence>
<evidence type="ECO:0000313" key="3">
    <source>
        <dbReference type="Proteomes" id="UP000053797"/>
    </source>
</evidence>
<gene>
    <name evidence="2" type="ORF">AS033_08705</name>
</gene>
<sequence length="235" mass="26531">MTKRTSTWIAVAIVAMAILLAYNFYLLNKTQTASDEKAATVKPFYTMTRIQYVEKKLATKKDELESRTYEVVFNNKGHFRTEVVDGPSKGSLAIWNGTMFREYDATGKLVNETKAGKSVSAPRPFLSRGFNEQILAFINKGDFGQVEGEADIAGMAADVYVKKEPSSTVPEDWIKQYPSIFDKENNQEQATYYVASDRSKVLGAESRNNGKLFYSVKMKSFETIDTFDPDWLKAK</sequence>
<reference evidence="2 3" key="1">
    <citation type="journal article" date="2015" name="Int. J. Syst. Evol. Microbiol.">
        <title>Exiguobacterium enclense sp. nov., isolated from sediment.</title>
        <authorList>
            <person name="Dastager S.G."/>
            <person name="Mawlankar R."/>
            <person name="Sonalkar V.V."/>
            <person name="Thorat M.N."/>
            <person name="Mual P."/>
            <person name="Verma A."/>
            <person name="Krishnamurthi S."/>
            <person name="Tang S.K."/>
            <person name="Li W.J."/>
        </authorList>
    </citation>
    <scope>NUCLEOTIDE SEQUENCE [LARGE SCALE GENOMIC DNA]</scope>
    <source>
        <strain evidence="2 3">NIO-1109</strain>
    </source>
</reference>
<comment type="caution">
    <text evidence="2">The sequence shown here is derived from an EMBL/GenBank/DDBJ whole genome shotgun (WGS) entry which is preliminary data.</text>
</comment>
<dbReference type="OrthoDB" id="2351707at2"/>
<keyword evidence="1" id="KW-1133">Transmembrane helix</keyword>
<feature type="transmembrane region" description="Helical" evidence="1">
    <location>
        <begin position="6"/>
        <end position="27"/>
    </location>
</feature>
<accession>A0A0V8GGN2</accession>
<dbReference type="AlphaFoldDB" id="A0A0V8GGN2"/>
<protein>
    <submittedName>
        <fullName evidence="2">Uncharacterized protein</fullName>
    </submittedName>
</protein>
<evidence type="ECO:0000256" key="1">
    <source>
        <dbReference type="SAM" id="Phobius"/>
    </source>
</evidence>
<dbReference type="EMBL" id="LNQL01000002">
    <property type="protein sequence ID" value="KSU49438.1"/>
    <property type="molecule type" value="Genomic_DNA"/>
</dbReference>
<organism evidence="2 3">
    <name type="scientific">Exiguobacterium indicum</name>
    <dbReference type="NCBI Taxonomy" id="296995"/>
    <lineage>
        <taxon>Bacteria</taxon>
        <taxon>Bacillati</taxon>
        <taxon>Bacillota</taxon>
        <taxon>Bacilli</taxon>
        <taxon>Bacillales</taxon>
        <taxon>Bacillales Family XII. Incertae Sedis</taxon>
        <taxon>Exiguobacterium</taxon>
    </lineage>
</organism>
<proteinExistence type="predicted"/>
<keyword evidence="1" id="KW-0472">Membrane</keyword>
<name>A0A0V8GGN2_9BACL</name>